<keyword evidence="1" id="KW-1133">Transmembrane helix</keyword>
<evidence type="ECO:0000313" key="3">
    <source>
        <dbReference type="EMBL" id="TCP60913.1"/>
    </source>
</evidence>
<dbReference type="EMBL" id="SLXU01000007">
    <property type="protein sequence ID" value="TCP60913.1"/>
    <property type="molecule type" value="Genomic_DNA"/>
</dbReference>
<dbReference type="RefSeq" id="WP_132951465.1">
    <property type="nucleotide sequence ID" value="NZ_SLXU01000007.1"/>
</dbReference>
<keyword evidence="1" id="KW-0812">Transmembrane</keyword>
<keyword evidence="1" id="KW-0472">Membrane</keyword>
<sequence length="432" mass="43353">MADRPDPPFPIGKRAPHAVAFSFARDEGGVIAILFALLLPFLVGGMAIGVDTGFVMVKQRKLQHAADMAALAGAAWQASGASTAEIAAVVDVAADNSGFDPALGDIVLGYPSATELSVTLTQAHPRPLTSLFSDSPFVISASATGRTQGLEATLCLHSLSSNATGAVTVEAQSVVSLPACTVAVNSANPAAFVSASKSQTSSGCIGITGGASIAGAITLDRCAAVNANKGSGPPDPWAGLAEPALNGSCDYATGLEIKKDTTLTPTQPHPGGLPMMRLCGGVTVWPNRTLTLDPGLYIISGGELRIRNNAELESSAGALIYLADSDAGLSMENRAKIALAPPSSGPWGVVSLFASRAGGPDITFEEAAIDGAIYGAGSAISVASNGAVTGCFQLVGDTVTLGGRATLTRDCTGSALVFPGFEPGGGAVSLVE</sequence>
<feature type="domain" description="Putative Flp pilus-assembly TadG-like N-terminal" evidence="2">
    <location>
        <begin position="29"/>
        <end position="75"/>
    </location>
</feature>
<dbReference type="Proteomes" id="UP000295050">
    <property type="component" value="Unassembled WGS sequence"/>
</dbReference>
<accession>A0A4R2RDN0</accession>
<dbReference type="AlphaFoldDB" id="A0A4R2RDN0"/>
<evidence type="ECO:0000313" key="4">
    <source>
        <dbReference type="Proteomes" id="UP000295050"/>
    </source>
</evidence>
<protein>
    <submittedName>
        <fullName evidence="3">Putative Flp pilus-assembly TadE/G-like protein</fullName>
    </submittedName>
</protein>
<reference evidence="3 4" key="1">
    <citation type="submission" date="2019-03" db="EMBL/GenBank/DDBJ databases">
        <title>Genomic Encyclopedia of Type Strains, Phase IV (KMG-IV): sequencing the most valuable type-strain genomes for metagenomic binning, comparative biology and taxonomic classification.</title>
        <authorList>
            <person name="Goeker M."/>
        </authorList>
    </citation>
    <scope>NUCLEOTIDE SEQUENCE [LARGE SCALE GENOMIC DNA]</scope>
    <source>
        <strain evidence="3 4">DSM 24766</strain>
    </source>
</reference>
<gene>
    <name evidence="3" type="ORF">EV663_10788</name>
</gene>
<dbReference type="InterPro" id="IPR028087">
    <property type="entry name" value="Tad_N"/>
</dbReference>
<feature type="transmembrane region" description="Helical" evidence="1">
    <location>
        <begin position="30"/>
        <end position="50"/>
    </location>
</feature>
<proteinExistence type="predicted"/>
<dbReference type="OrthoDB" id="7418984at2"/>
<name>A0A4R2RDN0_9RHOB</name>
<evidence type="ECO:0000259" key="2">
    <source>
        <dbReference type="Pfam" id="PF13400"/>
    </source>
</evidence>
<comment type="caution">
    <text evidence="3">The sequence shown here is derived from an EMBL/GenBank/DDBJ whole genome shotgun (WGS) entry which is preliminary data.</text>
</comment>
<organism evidence="3 4">
    <name type="scientific">Rhodovulum bhavnagarense</name>
    <dbReference type="NCBI Taxonomy" id="992286"/>
    <lineage>
        <taxon>Bacteria</taxon>
        <taxon>Pseudomonadati</taxon>
        <taxon>Pseudomonadota</taxon>
        <taxon>Alphaproteobacteria</taxon>
        <taxon>Rhodobacterales</taxon>
        <taxon>Paracoccaceae</taxon>
        <taxon>Rhodovulum</taxon>
    </lineage>
</organism>
<evidence type="ECO:0000256" key="1">
    <source>
        <dbReference type="SAM" id="Phobius"/>
    </source>
</evidence>
<dbReference type="Pfam" id="PF13400">
    <property type="entry name" value="Tad"/>
    <property type="match status" value="1"/>
</dbReference>
<keyword evidence="4" id="KW-1185">Reference proteome</keyword>